<dbReference type="Proteomes" id="UP000250140">
    <property type="component" value="Unassembled WGS sequence"/>
</dbReference>
<feature type="compositionally biased region" description="Polar residues" evidence="1">
    <location>
        <begin position="189"/>
        <end position="199"/>
    </location>
</feature>
<evidence type="ECO:0000256" key="1">
    <source>
        <dbReference type="SAM" id="MobiDB-lite"/>
    </source>
</evidence>
<accession>A0A8E2F758</accession>
<gene>
    <name evidence="2" type="ORF">AOQ84DRAFT_373672</name>
</gene>
<feature type="region of interest" description="Disordered" evidence="1">
    <location>
        <begin position="172"/>
        <end position="237"/>
    </location>
</feature>
<sequence length="237" mass="24414">MVLEDGGEVVGTGGGVKEKRMREAVKVKALLVENTTKGGIKLETTEKLMADERRDSGAVDGSEDILGVERNEDENGERGDGLEQAIGPDTQRPLSGVSGTTSEDTYMSTPMEGSTGDPTGVSIGELPEEYAESIESIDDLSSIPTPAVPLFSRFATSAKGLGLSFFPSATAATSSTSSAASSPSPSTSILDFSTPSTGSDIPASPQLVHDGSTSQPSGRLAASIQEGYSFDSARKGN</sequence>
<feature type="region of interest" description="Disordered" evidence="1">
    <location>
        <begin position="51"/>
        <end position="128"/>
    </location>
</feature>
<keyword evidence="3" id="KW-1185">Reference proteome</keyword>
<name>A0A8E2F758_9PEZI</name>
<evidence type="ECO:0000313" key="3">
    <source>
        <dbReference type="Proteomes" id="UP000250140"/>
    </source>
</evidence>
<dbReference type="AlphaFoldDB" id="A0A8E2F758"/>
<organism evidence="2 3">
    <name type="scientific">Glonium stellatum</name>
    <dbReference type="NCBI Taxonomy" id="574774"/>
    <lineage>
        <taxon>Eukaryota</taxon>
        <taxon>Fungi</taxon>
        <taxon>Dikarya</taxon>
        <taxon>Ascomycota</taxon>
        <taxon>Pezizomycotina</taxon>
        <taxon>Dothideomycetes</taxon>
        <taxon>Pleosporomycetidae</taxon>
        <taxon>Gloniales</taxon>
        <taxon>Gloniaceae</taxon>
        <taxon>Glonium</taxon>
    </lineage>
</organism>
<proteinExistence type="predicted"/>
<dbReference type="EMBL" id="KV748990">
    <property type="protein sequence ID" value="OCL11785.1"/>
    <property type="molecule type" value="Genomic_DNA"/>
</dbReference>
<feature type="compositionally biased region" description="Low complexity" evidence="1">
    <location>
        <begin position="172"/>
        <end position="188"/>
    </location>
</feature>
<protein>
    <submittedName>
        <fullName evidence="2">Uncharacterized protein</fullName>
    </submittedName>
</protein>
<reference evidence="2 3" key="1">
    <citation type="journal article" date="2016" name="Nat. Commun.">
        <title>Ectomycorrhizal ecology is imprinted in the genome of the dominant symbiotic fungus Cenococcum geophilum.</title>
        <authorList>
            <consortium name="DOE Joint Genome Institute"/>
            <person name="Peter M."/>
            <person name="Kohler A."/>
            <person name="Ohm R.A."/>
            <person name="Kuo A."/>
            <person name="Krutzmann J."/>
            <person name="Morin E."/>
            <person name="Arend M."/>
            <person name="Barry K.W."/>
            <person name="Binder M."/>
            <person name="Choi C."/>
            <person name="Clum A."/>
            <person name="Copeland A."/>
            <person name="Grisel N."/>
            <person name="Haridas S."/>
            <person name="Kipfer T."/>
            <person name="LaButti K."/>
            <person name="Lindquist E."/>
            <person name="Lipzen A."/>
            <person name="Maire R."/>
            <person name="Meier B."/>
            <person name="Mihaltcheva S."/>
            <person name="Molinier V."/>
            <person name="Murat C."/>
            <person name="Poggeler S."/>
            <person name="Quandt C.A."/>
            <person name="Sperisen C."/>
            <person name="Tritt A."/>
            <person name="Tisserant E."/>
            <person name="Crous P.W."/>
            <person name="Henrissat B."/>
            <person name="Nehls U."/>
            <person name="Egli S."/>
            <person name="Spatafora J.W."/>
            <person name="Grigoriev I.V."/>
            <person name="Martin F.M."/>
        </authorList>
    </citation>
    <scope>NUCLEOTIDE SEQUENCE [LARGE SCALE GENOMIC DNA]</scope>
    <source>
        <strain evidence="2 3">CBS 207.34</strain>
    </source>
</reference>
<evidence type="ECO:0000313" key="2">
    <source>
        <dbReference type="EMBL" id="OCL11785.1"/>
    </source>
</evidence>
<feature type="compositionally biased region" description="Polar residues" evidence="1">
    <location>
        <begin position="97"/>
        <end position="112"/>
    </location>
</feature>